<reference evidence="1 2" key="1">
    <citation type="submission" date="2019-03" db="EMBL/GenBank/DDBJ databases">
        <title>Single cell metagenomics reveals metabolic interactions within the superorganism composed of flagellate Streblomastix strix and complex community of Bacteroidetes bacteria on its surface.</title>
        <authorList>
            <person name="Treitli S.C."/>
            <person name="Kolisko M."/>
            <person name="Husnik F."/>
            <person name="Keeling P."/>
            <person name="Hampl V."/>
        </authorList>
    </citation>
    <scope>NUCLEOTIDE SEQUENCE [LARGE SCALE GENOMIC DNA]</scope>
    <source>
        <strain evidence="1">St1</strain>
    </source>
</reference>
<protein>
    <recommendedName>
        <fullName evidence="3">PEGA domain-containing protein</fullName>
    </recommendedName>
</protein>
<dbReference type="EMBL" id="SNRX01000007">
    <property type="protein sequence ID" value="KAA6302535.1"/>
    <property type="molecule type" value="Genomic_DNA"/>
</dbReference>
<gene>
    <name evidence="1" type="ORF">EZS26_001367</name>
</gene>
<comment type="caution">
    <text evidence="1">The sequence shown here is derived from an EMBL/GenBank/DDBJ whole genome shotgun (WGS) entry which is preliminary data.</text>
</comment>
<accession>A0A5M8P243</accession>
<dbReference type="Proteomes" id="UP000324575">
    <property type="component" value="Unassembled WGS sequence"/>
</dbReference>
<sequence length="224" mass="25541">MFVLVVLIGFGISVNAQLFAEKKTIYVIPETAKIFYNGHEVGNGSYEIKFGRNEDFVMLKFEAPGYISRSIKLFKNNPKKTVSYELFVDEAMQGSLGADEGVDLANKYFSITCKKGMTEDVVWKRLMNITVTNFENVEVRDKSAGWIKTAWINTSFLYQIVRTKMEIQLQFTGEDELAYRVKISSEIADKDCGSNSQCFIKYGRILKKYEQVISELQTTLGSNF</sequence>
<evidence type="ECO:0008006" key="3">
    <source>
        <dbReference type="Google" id="ProtNLM"/>
    </source>
</evidence>
<evidence type="ECO:0000313" key="2">
    <source>
        <dbReference type="Proteomes" id="UP000324575"/>
    </source>
</evidence>
<evidence type="ECO:0000313" key="1">
    <source>
        <dbReference type="EMBL" id="KAA6302535.1"/>
    </source>
</evidence>
<organism evidence="1 2">
    <name type="scientific">Candidatus Ordinivivax streblomastigis</name>
    <dbReference type="NCBI Taxonomy" id="2540710"/>
    <lineage>
        <taxon>Bacteria</taxon>
        <taxon>Pseudomonadati</taxon>
        <taxon>Bacteroidota</taxon>
        <taxon>Bacteroidia</taxon>
        <taxon>Bacteroidales</taxon>
        <taxon>Candidatus Ordinivivax</taxon>
    </lineage>
</organism>
<dbReference type="AlphaFoldDB" id="A0A5M8P243"/>
<proteinExistence type="predicted"/>
<name>A0A5M8P243_9BACT</name>